<accession>A0A380DT74</accession>
<name>A0A380DT74_STAAU</name>
<dbReference type="AlphaFoldDB" id="A0A380DT74"/>
<feature type="coiled-coil region" evidence="1">
    <location>
        <begin position="130"/>
        <end position="157"/>
    </location>
</feature>
<dbReference type="Proteomes" id="UP000255091">
    <property type="component" value="Unassembled WGS sequence"/>
</dbReference>
<dbReference type="EMBL" id="UHAP01000001">
    <property type="protein sequence ID" value="SUK44601.1"/>
    <property type="molecule type" value="Genomic_DNA"/>
</dbReference>
<reference evidence="2 3" key="1">
    <citation type="submission" date="2018-06" db="EMBL/GenBank/DDBJ databases">
        <authorList>
            <consortium name="Pathogen Informatics"/>
            <person name="Doyle S."/>
        </authorList>
    </citation>
    <scope>NUCLEOTIDE SEQUENCE [LARGE SCALE GENOMIC DNA]</scope>
    <source>
        <strain evidence="2 3">NCTC6133</strain>
    </source>
</reference>
<gene>
    <name evidence="2" type="ORF">NCTC6133_01652</name>
</gene>
<organism evidence="2 3">
    <name type="scientific">Staphylococcus aureus</name>
    <dbReference type="NCBI Taxonomy" id="1280"/>
    <lineage>
        <taxon>Bacteria</taxon>
        <taxon>Bacillati</taxon>
        <taxon>Bacillota</taxon>
        <taxon>Bacilli</taxon>
        <taxon>Bacillales</taxon>
        <taxon>Staphylococcaceae</taxon>
        <taxon>Staphylococcus</taxon>
    </lineage>
</organism>
<evidence type="ECO:0000313" key="3">
    <source>
        <dbReference type="Proteomes" id="UP000255091"/>
    </source>
</evidence>
<sequence length="162" mass="19349">MYETENNLTTAKVVVCILKANKFETTLEEVLENTNEIELAQFIIDFQTALYDVDDNQTKEAKNKSEGKSDQIIHNWDFLFYCAKTYFHMTKEEFLYEYDLATIYMLINQHNEQQYKNKLVGRVFLSDESFEEFERNLREAKQENDNIESNSEYKEVRAVEFL</sequence>
<protein>
    <submittedName>
        <fullName evidence="2">Uncharacterized protein</fullName>
    </submittedName>
</protein>
<evidence type="ECO:0000313" key="2">
    <source>
        <dbReference type="EMBL" id="SUK44601.1"/>
    </source>
</evidence>
<proteinExistence type="predicted"/>
<evidence type="ECO:0000256" key="1">
    <source>
        <dbReference type="SAM" id="Coils"/>
    </source>
</evidence>
<keyword evidence="1" id="KW-0175">Coiled coil</keyword>